<keyword evidence="3" id="KW-0238">DNA-binding</keyword>
<dbReference type="InterPro" id="IPR001138">
    <property type="entry name" value="Zn2Cys6_DnaBD"/>
</dbReference>
<dbReference type="PANTHER" id="PTHR47840">
    <property type="entry name" value="ZN(II)2CYS6 TRANSCRIPTION FACTOR (EUROFUNG)-RELATED"/>
    <property type="match status" value="1"/>
</dbReference>
<reference evidence="8" key="1">
    <citation type="journal article" date="2005" name="Nature">
        <title>Sequencing of Aspergillus nidulans and comparative analysis with A. fumigatus and A. oryzae.</title>
        <authorList>
            <person name="Galagan J.E."/>
            <person name="Calvo S.E."/>
            <person name="Cuomo C."/>
            <person name="Ma L.J."/>
            <person name="Wortman J.R."/>
            <person name="Batzoglou S."/>
            <person name="Lee S.I."/>
            <person name="Basturkmen M."/>
            <person name="Spevak C.C."/>
            <person name="Clutterbuck J."/>
            <person name="Kapitonov V."/>
            <person name="Jurka J."/>
            <person name="Scazzocchio C."/>
            <person name="Farman M."/>
            <person name="Butler J."/>
            <person name="Purcell S."/>
            <person name="Harris S."/>
            <person name="Braus G.H."/>
            <person name="Draht O."/>
            <person name="Busch S."/>
            <person name="D'Enfert C."/>
            <person name="Bouchier C."/>
            <person name="Goldman G.H."/>
            <person name="Bell-Pedersen D."/>
            <person name="Griffiths-Jones S."/>
            <person name="Doonan J.H."/>
            <person name="Yu J."/>
            <person name="Vienken K."/>
            <person name="Pain A."/>
            <person name="Freitag M."/>
            <person name="Selker E.U."/>
            <person name="Archer D.B."/>
            <person name="Penalva M.A."/>
            <person name="Oakley B.R."/>
            <person name="Momany M."/>
            <person name="Tanaka T."/>
            <person name="Kumagai T."/>
            <person name="Asai K."/>
            <person name="Machida M."/>
            <person name="Nierman W.C."/>
            <person name="Denning D.W."/>
            <person name="Caddick M."/>
            <person name="Hynes M."/>
            <person name="Paoletti M."/>
            <person name="Fischer R."/>
            <person name="Miller B."/>
            <person name="Dyer P."/>
            <person name="Sachs M.S."/>
            <person name="Osmani S.A."/>
            <person name="Birren B.W."/>
        </authorList>
    </citation>
    <scope>NUCLEOTIDE SEQUENCE [LARGE SCALE GENOMIC DNA]</scope>
    <source>
        <strain evidence="8">FGSC A4 / ATCC 38163 / CBS 112.46 / NRRL 194 / M139</strain>
    </source>
</reference>
<feature type="domain" description="Zn(2)-C6 fungal-type" evidence="6">
    <location>
        <begin position="21"/>
        <end position="54"/>
    </location>
</feature>
<evidence type="ECO:0000256" key="3">
    <source>
        <dbReference type="ARBA" id="ARBA00023125"/>
    </source>
</evidence>
<gene>
    <name evidence="7" type="ORF">ANIA_08460</name>
</gene>
<dbReference type="HOGENOM" id="CLU_004804_0_0_1"/>
<keyword evidence="2" id="KW-0805">Transcription regulation</keyword>
<organism evidence="7 8">
    <name type="scientific">Emericella nidulans (strain FGSC A4 / ATCC 38163 / CBS 112.46 / NRRL 194 / M139)</name>
    <name type="common">Aspergillus nidulans</name>
    <dbReference type="NCBI Taxonomy" id="227321"/>
    <lineage>
        <taxon>Eukaryota</taxon>
        <taxon>Fungi</taxon>
        <taxon>Dikarya</taxon>
        <taxon>Ascomycota</taxon>
        <taxon>Pezizomycotina</taxon>
        <taxon>Eurotiomycetes</taxon>
        <taxon>Eurotiomycetidae</taxon>
        <taxon>Eurotiales</taxon>
        <taxon>Aspergillaceae</taxon>
        <taxon>Aspergillus</taxon>
        <taxon>Aspergillus subgen. Nidulantes</taxon>
    </lineage>
</organism>
<keyword evidence="5" id="KW-0539">Nucleus</keyword>
<dbReference type="GO" id="GO:0003677">
    <property type="term" value="F:DNA binding"/>
    <property type="evidence" value="ECO:0007669"/>
    <property type="project" value="UniProtKB-KW"/>
</dbReference>
<dbReference type="GeneID" id="2868868"/>
<dbReference type="Proteomes" id="UP000000560">
    <property type="component" value="Chromosome V"/>
</dbReference>
<dbReference type="SMART" id="SM00066">
    <property type="entry name" value="GAL4"/>
    <property type="match status" value="1"/>
</dbReference>
<dbReference type="STRING" id="227321.Q5ATC0"/>
<dbReference type="SUPFAM" id="SSF57701">
    <property type="entry name" value="Zn2/Cys6 DNA-binding domain"/>
    <property type="match status" value="1"/>
</dbReference>
<dbReference type="PROSITE" id="PS00463">
    <property type="entry name" value="ZN2_CY6_FUNGAL_1"/>
    <property type="match status" value="1"/>
</dbReference>
<evidence type="ECO:0000256" key="1">
    <source>
        <dbReference type="ARBA" id="ARBA00022723"/>
    </source>
</evidence>
<protein>
    <submittedName>
        <fullName evidence="7">Zn(II)2Cys6 transcription factor (Eurofung)</fullName>
    </submittedName>
</protein>
<dbReference type="VEuPathDB" id="FungiDB:AN8460"/>
<sequence>MNGLSDEPTAKFRKVRKGTHSCQECRRRKVKCIFASTNDSTCIVCRRRGTRCVSQGELLRDEVDERQTPGMPPTPVSAHSVSVAEPSLHGKTAKALLDTLPCQKDIQILLGRVSRYSTLSYRSNFKSLSPEELLKEQIQVPTLLHPETHPVLLGRQMLLFAAALQHISPNAEIPGLNEGHRLIMERLAESAIRMVTSNDELLGTLEGLENIILESFYHIDSGNIRRAWITLRRAVMAAHLMGLHQPGHYRFKLIDNRNSLDPAVMWVCVVSMERFLSLLLGLPTSTADAKTSTQCATNGDLSALVMHLTSRILHRNQLNSTLQAARDMTKEIDQELIQMTEKLPPSFWRPLALAGLEVESVEAFWESRRAMDHMCYYMLVNQLHLPYILCQSHNPYVLYSRLACLSASREILARQIAVRTFNPVTAYSRIGDFLALTAGMTLMLVHIVSHGHKEIGNSSLLIHERLSDRAAVEQALDCMKSMLELQEDVLAAKCAVLLRELLVIEAVTAQGRHSSREHTIVRLAELSIQVPYLGAVRVSSQGITITPHSKLGHHSVPSEGASVTLGGLGSIHVQSPTNPANAAPQVGNPSLDTMSDNTALQLPVQMQDQMFPDAAAGVDNWVFQGFDTAYFDTLFRGLGEQLDSATT</sequence>
<keyword evidence="8" id="KW-1185">Reference proteome</keyword>
<dbReference type="GO" id="GO:0008270">
    <property type="term" value="F:zinc ion binding"/>
    <property type="evidence" value="ECO:0007669"/>
    <property type="project" value="InterPro"/>
</dbReference>
<dbReference type="PANTHER" id="PTHR47840:SF1">
    <property type="entry name" value="ZN(II)2CYS6 TRANSCRIPTION FACTOR (EUROFUNG)"/>
    <property type="match status" value="1"/>
</dbReference>
<dbReference type="KEGG" id="ani:ANIA_08460"/>
<evidence type="ECO:0000313" key="8">
    <source>
        <dbReference type="Proteomes" id="UP000000560"/>
    </source>
</evidence>
<evidence type="ECO:0000256" key="2">
    <source>
        <dbReference type="ARBA" id="ARBA00023015"/>
    </source>
</evidence>
<reference evidence="8" key="2">
    <citation type="journal article" date="2009" name="Fungal Genet. Biol.">
        <title>The 2008 update of the Aspergillus nidulans genome annotation: a community effort.</title>
        <authorList>
            <person name="Wortman J.R."/>
            <person name="Gilsenan J.M."/>
            <person name="Joardar V."/>
            <person name="Deegan J."/>
            <person name="Clutterbuck J."/>
            <person name="Andersen M.R."/>
            <person name="Archer D."/>
            <person name="Bencina M."/>
            <person name="Braus G."/>
            <person name="Coutinho P."/>
            <person name="von Dohren H."/>
            <person name="Doonan J."/>
            <person name="Driessen A.J."/>
            <person name="Durek P."/>
            <person name="Espeso E."/>
            <person name="Fekete E."/>
            <person name="Flipphi M."/>
            <person name="Estrada C.G."/>
            <person name="Geysens S."/>
            <person name="Goldman G."/>
            <person name="de Groot P.W."/>
            <person name="Hansen K."/>
            <person name="Harris S.D."/>
            <person name="Heinekamp T."/>
            <person name="Helmstaedt K."/>
            <person name="Henrissat B."/>
            <person name="Hofmann G."/>
            <person name="Homan T."/>
            <person name="Horio T."/>
            <person name="Horiuchi H."/>
            <person name="James S."/>
            <person name="Jones M."/>
            <person name="Karaffa L."/>
            <person name="Karanyi Z."/>
            <person name="Kato M."/>
            <person name="Keller N."/>
            <person name="Kelly D.E."/>
            <person name="Kiel J.A."/>
            <person name="Kim J.M."/>
            <person name="van der Klei I.J."/>
            <person name="Klis F.M."/>
            <person name="Kovalchuk A."/>
            <person name="Krasevec N."/>
            <person name="Kubicek C.P."/>
            <person name="Liu B."/>
            <person name="Maccabe A."/>
            <person name="Meyer V."/>
            <person name="Mirabito P."/>
            <person name="Miskei M."/>
            <person name="Mos M."/>
            <person name="Mullins J."/>
            <person name="Nelson D.R."/>
            <person name="Nielsen J."/>
            <person name="Oakley B.R."/>
            <person name="Osmani S.A."/>
            <person name="Pakula T."/>
            <person name="Paszewski A."/>
            <person name="Paulsen I."/>
            <person name="Pilsyk S."/>
            <person name="Pocsi I."/>
            <person name="Punt P.J."/>
            <person name="Ram A.F."/>
            <person name="Ren Q."/>
            <person name="Robellet X."/>
            <person name="Robson G."/>
            <person name="Seiboth B."/>
            <person name="van Solingen P."/>
            <person name="Specht T."/>
            <person name="Sun J."/>
            <person name="Taheri-Talesh N."/>
            <person name="Takeshita N."/>
            <person name="Ussery D."/>
            <person name="vanKuyk P.A."/>
            <person name="Visser H."/>
            <person name="van de Vondervoort P.J."/>
            <person name="de Vries R.P."/>
            <person name="Walton J."/>
            <person name="Xiang X."/>
            <person name="Xiong Y."/>
            <person name="Zeng A.P."/>
            <person name="Brandt B.W."/>
            <person name="Cornell M.J."/>
            <person name="van den Hondel C.A."/>
            <person name="Visser J."/>
            <person name="Oliver S.G."/>
            <person name="Turner G."/>
        </authorList>
    </citation>
    <scope>GENOME REANNOTATION</scope>
    <source>
        <strain evidence="8">FGSC A4 / ATCC 38163 / CBS 112.46 / NRRL 194 / M139</strain>
    </source>
</reference>
<proteinExistence type="predicted"/>
<dbReference type="CDD" id="cd00067">
    <property type="entry name" value="GAL4"/>
    <property type="match status" value="1"/>
</dbReference>
<dbReference type="RefSeq" id="XP_681729.1">
    <property type="nucleotide sequence ID" value="XM_676637.1"/>
</dbReference>
<accession>C8VEH2</accession>
<dbReference type="InterPro" id="IPR007219">
    <property type="entry name" value="XnlR_reg_dom"/>
</dbReference>
<name>Q5ATC0_EMENI</name>
<keyword evidence="1" id="KW-0479">Metal-binding</keyword>
<dbReference type="GO" id="GO:0006351">
    <property type="term" value="P:DNA-templated transcription"/>
    <property type="evidence" value="ECO:0007669"/>
    <property type="project" value="InterPro"/>
</dbReference>
<keyword evidence="4" id="KW-0804">Transcription</keyword>
<dbReference type="InParanoid" id="Q5ATC0"/>
<accession>Q5ATC0</accession>
<dbReference type="SMART" id="SM00906">
    <property type="entry name" value="Fungal_trans"/>
    <property type="match status" value="1"/>
</dbReference>
<dbReference type="AlphaFoldDB" id="Q5ATC0"/>
<dbReference type="OrthoDB" id="5392779at2759"/>
<dbReference type="GO" id="GO:0000981">
    <property type="term" value="F:DNA-binding transcription factor activity, RNA polymerase II-specific"/>
    <property type="evidence" value="ECO:0007669"/>
    <property type="project" value="InterPro"/>
</dbReference>
<dbReference type="Gene3D" id="4.10.240.10">
    <property type="entry name" value="Zn(2)-C6 fungal-type DNA-binding domain"/>
    <property type="match status" value="1"/>
</dbReference>
<dbReference type="InterPro" id="IPR036864">
    <property type="entry name" value="Zn2-C6_fun-type_DNA-bd_sf"/>
</dbReference>
<dbReference type="OMA" id="TKEEMHG"/>
<dbReference type="Pfam" id="PF00172">
    <property type="entry name" value="Zn_clus"/>
    <property type="match status" value="1"/>
</dbReference>
<evidence type="ECO:0000256" key="4">
    <source>
        <dbReference type="ARBA" id="ARBA00023163"/>
    </source>
</evidence>
<evidence type="ECO:0000313" key="7">
    <source>
        <dbReference type="EMBL" id="CBF80599.1"/>
    </source>
</evidence>
<dbReference type="eggNOG" id="ENOG502SJ8Q">
    <property type="taxonomic scope" value="Eukaryota"/>
</dbReference>
<dbReference type="EMBL" id="BN001305">
    <property type="protein sequence ID" value="CBF80599.1"/>
    <property type="molecule type" value="Genomic_DNA"/>
</dbReference>
<evidence type="ECO:0000259" key="6">
    <source>
        <dbReference type="PROSITE" id="PS50048"/>
    </source>
</evidence>
<dbReference type="CDD" id="cd12148">
    <property type="entry name" value="fungal_TF_MHR"/>
    <property type="match status" value="1"/>
</dbReference>
<evidence type="ECO:0000256" key="5">
    <source>
        <dbReference type="ARBA" id="ARBA00023242"/>
    </source>
</evidence>
<dbReference type="PROSITE" id="PS50048">
    <property type="entry name" value="ZN2_CY6_FUNGAL_2"/>
    <property type="match status" value="1"/>
</dbReference>